<dbReference type="SFLD" id="SFLDS00019">
    <property type="entry name" value="Glutathione_Transferase_(cytos"/>
    <property type="match status" value="1"/>
</dbReference>
<feature type="domain" description="GST C-terminal" evidence="3">
    <location>
        <begin position="73"/>
        <end position="201"/>
    </location>
</feature>
<accession>A0AAP5EAF4</accession>
<dbReference type="InterPro" id="IPR034330">
    <property type="entry name" value="GST_Zeta_C"/>
</dbReference>
<evidence type="ECO:0000259" key="2">
    <source>
        <dbReference type="PROSITE" id="PS50404"/>
    </source>
</evidence>
<dbReference type="GO" id="GO:0016034">
    <property type="term" value="F:maleylacetoacetate isomerase activity"/>
    <property type="evidence" value="ECO:0007669"/>
    <property type="project" value="UniProtKB-EC"/>
</dbReference>
<protein>
    <submittedName>
        <fullName evidence="4">Maleylacetoacetate isomerase</fullName>
        <ecNumber evidence="4">5.2.1.2</ecNumber>
    </submittedName>
</protein>
<dbReference type="NCBIfam" id="TIGR01262">
    <property type="entry name" value="maiA"/>
    <property type="match status" value="1"/>
</dbReference>
<dbReference type="PANTHER" id="PTHR42673:SF21">
    <property type="entry name" value="GLUTATHIONE S-TRANSFERASE YFCF"/>
    <property type="match status" value="1"/>
</dbReference>
<dbReference type="FunFam" id="1.20.1050.10:FF:000017">
    <property type="entry name" value="Maleylacetoacetate isomerase"/>
    <property type="match status" value="1"/>
</dbReference>
<evidence type="ECO:0000313" key="5">
    <source>
        <dbReference type="Proteomes" id="UP001226084"/>
    </source>
</evidence>
<keyword evidence="4" id="KW-0413">Isomerase</keyword>
<gene>
    <name evidence="4" type="ORF">QE424_003098</name>
</gene>
<dbReference type="EMBL" id="JAUTAS010000001">
    <property type="protein sequence ID" value="MDQ1109939.1"/>
    <property type="molecule type" value="Genomic_DNA"/>
</dbReference>
<dbReference type="GO" id="GO:0006749">
    <property type="term" value="P:glutathione metabolic process"/>
    <property type="evidence" value="ECO:0007669"/>
    <property type="project" value="TreeGrafter"/>
</dbReference>
<feature type="domain" description="GST N-terminal" evidence="2">
    <location>
        <begin position="1"/>
        <end position="68"/>
    </location>
</feature>
<dbReference type="PROSITE" id="PS50405">
    <property type="entry name" value="GST_CTER"/>
    <property type="match status" value="1"/>
</dbReference>
<dbReference type="EC" id="5.2.1.2" evidence="4"/>
<comment type="similarity">
    <text evidence="1">Belongs to the GST superfamily. Zeta family.</text>
</comment>
<reference evidence="4" key="1">
    <citation type="submission" date="2023-07" db="EMBL/GenBank/DDBJ databases">
        <title>Functional and genomic diversity of the sorghum phyllosphere microbiome.</title>
        <authorList>
            <person name="Shade A."/>
        </authorList>
    </citation>
    <scope>NUCLEOTIDE SEQUENCE</scope>
    <source>
        <strain evidence="4">SORGH_AS_0457</strain>
    </source>
</reference>
<dbReference type="InterPro" id="IPR005955">
    <property type="entry name" value="GST_Zeta"/>
</dbReference>
<dbReference type="InterPro" id="IPR040079">
    <property type="entry name" value="Glutathione_S-Trfase"/>
</dbReference>
<dbReference type="InterPro" id="IPR036249">
    <property type="entry name" value="Thioredoxin-like_sf"/>
</dbReference>
<dbReference type="GO" id="GO:0004364">
    <property type="term" value="F:glutathione transferase activity"/>
    <property type="evidence" value="ECO:0007669"/>
    <property type="project" value="TreeGrafter"/>
</dbReference>
<evidence type="ECO:0000259" key="3">
    <source>
        <dbReference type="PROSITE" id="PS50405"/>
    </source>
</evidence>
<dbReference type="InterPro" id="IPR010987">
    <property type="entry name" value="Glutathione-S-Trfase_C-like"/>
</dbReference>
<dbReference type="PROSITE" id="PS50404">
    <property type="entry name" value="GST_NTER"/>
    <property type="match status" value="1"/>
</dbReference>
<dbReference type="SFLD" id="SFLDG00358">
    <property type="entry name" value="Main_(cytGST)"/>
    <property type="match status" value="1"/>
</dbReference>
<proteinExistence type="inferred from homology"/>
<dbReference type="PANTHER" id="PTHR42673">
    <property type="entry name" value="MALEYLACETOACETATE ISOMERASE"/>
    <property type="match status" value="1"/>
</dbReference>
<dbReference type="Gene3D" id="3.40.30.10">
    <property type="entry name" value="Glutaredoxin"/>
    <property type="match status" value="1"/>
</dbReference>
<dbReference type="Pfam" id="PF13410">
    <property type="entry name" value="GST_C_2"/>
    <property type="match status" value="1"/>
</dbReference>
<dbReference type="GO" id="GO:0005737">
    <property type="term" value="C:cytoplasm"/>
    <property type="evidence" value="ECO:0007669"/>
    <property type="project" value="InterPro"/>
</dbReference>
<comment type="caution">
    <text evidence="4">The sequence shown here is derived from an EMBL/GenBank/DDBJ whole genome shotgun (WGS) entry which is preliminary data.</text>
</comment>
<dbReference type="Pfam" id="PF13409">
    <property type="entry name" value="GST_N_2"/>
    <property type="match status" value="1"/>
</dbReference>
<dbReference type="GO" id="GO:0006559">
    <property type="term" value="P:L-phenylalanine catabolic process"/>
    <property type="evidence" value="ECO:0007669"/>
    <property type="project" value="TreeGrafter"/>
</dbReference>
<dbReference type="AlphaFoldDB" id="A0AAP5EAF4"/>
<evidence type="ECO:0000256" key="1">
    <source>
        <dbReference type="ARBA" id="ARBA00010007"/>
    </source>
</evidence>
<dbReference type="Proteomes" id="UP001226084">
    <property type="component" value="Unassembled WGS sequence"/>
</dbReference>
<organism evidence="4 5">
    <name type="scientific">Stenotrophomonas rhizophila</name>
    <dbReference type="NCBI Taxonomy" id="216778"/>
    <lineage>
        <taxon>Bacteria</taxon>
        <taxon>Pseudomonadati</taxon>
        <taxon>Pseudomonadota</taxon>
        <taxon>Gammaproteobacteria</taxon>
        <taxon>Lysobacterales</taxon>
        <taxon>Lysobacteraceae</taxon>
        <taxon>Stenotrophomonas</taxon>
    </lineage>
</organism>
<dbReference type="Gene3D" id="1.20.1050.10">
    <property type="match status" value="1"/>
</dbReference>
<dbReference type="SUPFAM" id="SSF47616">
    <property type="entry name" value="GST C-terminal domain-like"/>
    <property type="match status" value="1"/>
</dbReference>
<dbReference type="InterPro" id="IPR036282">
    <property type="entry name" value="Glutathione-S-Trfase_C_sf"/>
</dbReference>
<name>A0AAP5EAF4_9GAMM</name>
<dbReference type="SUPFAM" id="SSF52833">
    <property type="entry name" value="Thioredoxin-like"/>
    <property type="match status" value="1"/>
</dbReference>
<dbReference type="CDD" id="cd03191">
    <property type="entry name" value="GST_C_Zeta"/>
    <property type="match status" value="1"/>
</dbReference>
<sequence>MRIGLNLKGLEHQITPVHLVRDGGQQHSEGYAALNPQELVPTLVHGDLVLHQSMAILEYLDEVFPEPPLLPDDAPGRARVRALAQLVACDLHPLNNLRVMQFFSDTWNVPQTEREDWTRHWMQVGFDAMERLLVESVDTGRFCHGDTPTLADCCLVPQLFNARRFNVDLGPYPTLVRIDEACLALPAFDAARPEVQADASP</sequence>
<dbReference type="InterPro" id="IPR004045">
    <property type="entry name" value="Glutathione_S-Trfase_N"/>
</dbReference>
<evidence type="ECO:0000313" key="4">
    <source>
        <dbReference type="EMBL" id="MDQ1109939.1"/>
    </source>
</evidence>